<dbReference type="GO" id="GO:0032259">
    <property type="term" value="P:methylation"/>
    <property type="evidence" value="ECO:0007669"/>
    <property type="project" value="UniProtKB-KW"/>
</dbReference>
<feature type="domain" description="FBD" evidence="4">
    <location>
        <begin position="144"/>
        <end position="212"/>
    </location>
</feature>
<evidence type="ECO:0000256" key="3">
    <source>
        <dbReference type="SAM" id="MobiDB-lite"/>
    </source>
</evidence>
<evidence type="ECO:0000313" key="5">
    <source>
        <dbReference type="EMBL" id="OAP15961.1"/>
    </source>
</evidence>
<dbReference type="ExpressionAtlas" id="A0A178WDU1">
    <property type="expression patterns" value="baseline and differential"/>
</dbReference>
<proteinExistence type="predicted"/>
<dbReference type="EMBL" id="LUHQ01000001">
    <property type="protein sequence ID" value="OAP15961.1"/>
    <property type="molecule type" value="Genomic_DNA"/>
</dbReference>
<dbReference type="InterPro" id="IPR006566">
    <property type="entry name" value="FBD"/>
</dbReference>
<evidence type="ECO:0000256" key="2">
    <source>
        <dbReference type="ARBA" id="ARBA00022679"/>
    </source>
</evidence>
<evidence type="ECO:0000259" key="4">
    <source>
        <dbReference type="SMART" id="SM00579"/>
    </source>
</evidence>
<evidence type="ECO:0000256" key="1">
    <source>
        <dbReference type="ARBA" id="ARBA00022603"/>
    </source>
</evidence>
<dbReference type="AlphaFoldDB" id="A0A178WDU1"/>
<name>A0A178WDU1_ARATH</name>
<dbReference type="InterPro" id="IPR050232">
    <property type="entry name" value="FBL13/AtMIF1-like"/>
</dbReference>
<feature type="region of interest" description="Disordered" evidence="3">
    <location>
        <begin position="1"/>
        <end position="37"/>
    </location>
</feature>
<dbReference type="Proteomes" id="UP000078284">
    <property type="component" value="Chromosome 1"/>
</dbReference>
<keyword evidence="2" id="KW-0808">Transferase</keyword>
<dbReference type="SMART" id="SM00579">
    <property type="entry name" value="FBD"/>
    <property type="match status" value="1"/>
</dbReference>
<organism evidence="5 6">
    <name type="scientific">Arabidopsis thaliana</name>
    <name type="common">Mouse-ear cress</name>
    <dbReference type="NCBI Taxonomy" id="3702"/>
    <lineage>
        <taxon>Eukaryota</taxon>
        <taxon>Viridiplantae</taxon>
        <taxon>Streptophyta</taxon>
        <taxon>Embryophyta</taxon>
        <taxon>Tracheophyta</taxon>
        <taxon>Spermatophyta</taxon>
        <taxon>Magnoliopsida</taxon>
        <taxon>eudicotyledons</taxon>
        <taxon>Gunneridae</taxon>
        <taxon>Pentapetalae</taxon>
        <taxon>rosids</taxon>
        <taxon>malvids</taxon>
        <taxon>Brassicales</taxon>
        <taxon>Brassicaceae</taxon>
        <taxon>Camelineae</taxon>
        <taxon>Arabidopsis</taxon>
    </lineage>
</organism>
<keyword evidence="1" id="KW-0489">Methyltransferase</keyword>
<reference evidence="6" key="1">
    <citation type="journal article" date="2016" name="Proc. Natl. Acad. Sci. U.S.A.">
        <title>Chromosome-level assembly of Arabidopsis thaliana Ler reveals the extent of translocation and inversion polymorphisms.</title>
        <authorList>
            <person name="Zapata L."/>
            <person name="Ding J."/>
            <person name="Willing E.M."/>
            <person name="Hartwig B."/>
            <person name="Bezdan D."/>
            <person name="Jiao W.B."/>
            <person name="Patel V."/>
            <person name="Velikkakam James G."/>
            <person name="Koornneef M."/>
            <person name="Ossowski S."/>
            <person name="Schneeberger K."/>
        </authorList>
    </citation>
    <scope>NUCLEOTIDE SEQUENCE [LARGE SCALE GENOMIC DNA]</scope>
    <source>
        <strain evidence="6">cv. Landsberg erecta</strain>
    </source>
</reference>
<sequence>MKRGNFESPSSSDLPSSSRFKLNPQGDSEILKEDDNTKNFARKVADHYSRRTNQTLEERESSPIIHLKKLNNWNPDPYPPTGTSLVYLDHLELCLCSTEWWNLLTCILDDAPKLRVLKLKLYRKHCVEYNESMEPWKQPDYVPICLSSYLEIFEWRQYNGEEQEREVAKYILENASRLKKAIFYLESAEKHGILKELECMARGSKKCQLVFD</sequence>
<dbReference type="PANTHER" id="PTHR31900">
    <property type="entry name" value="F-BOX/RNI SUPERFAMILY PROTEIN-RELATED"/>
    <property type="match status" value="1"/>
</dbReference>
<protein>
    <recommendedName>
        <fullName evidence="4">FBD domain-containing protein</fullName>
    </recommendedName>
</protein>
<feature type="compositionally biased region" description="Low complexity" evidence="3">
    <location>
        <begin position="8"/>
        <end position="18"/>
    </location>
</feature>
<dbReference type="Pfam" id="PF03291">
    <property type="entry name" value="mRNA_G-N7_MeTrfase"/>
    <property type="match status" value="1"/>
</dbReference>
<evidence type="ECO:0000313" key="6">
    <source>
        <dbReference type="Proteomes" id="UP000078284"/>
    </source>
</evidence>
<comment type="caution">
    <text evidence="5">The sequence shown here is derived from an EMBL/GenBank/DDBJ whole genome shotgun (WGS) entry which is preliminary data.</text>
</comment>
<dbReference type="GO" id="GO:0008168">
    <property type="term" value="F:methyltransferase activity"/>
    <property type="evidence" value="ECO:0007669"/>
    <property type="project" value="UniProtKB-KW"/>
</dbReference>
<gene>
    <name evidence="5" type="ordered locus">AXX17_At1g45250</name>
</gene>
<dbReference type="Pfam" id="PF08387">
    <property type="entry name" value="FBD"/>
    <property type="match status" value="1"/>
</dbReference>
<dbReference type="PANTHER" id="PTHR31900:SF34">
    <property type="entry name" value="EMB|CAB62440.1-RELATED"/>
    <property type="match status" value="1"/>
</dbReference>
<accession>A0A178WDU1</accession>
<dbReference type="InterPro" id="IPR004971">
    <property type="entry name" value="mRNA_G-N7_MeTrfase_dom"/>
</dbReference>